<organism evidence="1 2">
    <name type="scientific">Umezawaea endophytica</name>
    <dbReference type="NCBI Taxonomy" id="1654476"/>
    <lineage>
        <taxon>Bacteria</taxon>
        <taxon>Bacillati</taxon>
        <taxon>Actinomycetota</taxon>
        <taxon>Actinomycetes</taxon>
        <taxon>Pseudonocardiales</taxon>
        <taxon>Pseudonocardiaceae</taxon>
        <taxon>Umezawaea</taxon>
    </lineage>
</organism>
<comment type="caution">
    <text evidence="1">The sequence shown here is derived from an EMBL/GenBank/DDBJ whole genome shotgun (WGS) entry which is preliminary data.</text>
</comment>
<dbReference type="EMBL" id="JANYMP010000004">
    <property type="protein sequence ID" value="MCS7477334.1"/>
    <property type="molecule type" value="Genomic_DNA"/>
</dbReference>
<dbReference type="RefSeq" id="WP_259623140.1">
    <property type="nucleotide sequence ID" value="NZ_JBHLXT010000026.1"/>
</dbReference>
<dbReference type="CDD" id="cd07821">
    <property type="entry name" value="PYR_PYL_RCAR_like"/>
    <property type="match status" value="1"/>
</dbReference>
<dbReference type="SUPFAM" id="SSF55961">
    <property type="entry name" value="Bet v1-like"/>
    <property type="match status" value="1"/>
</dbReference>
<proteinExistence type="predicted"/>
<dbReference type="InterPro" id="IPR023393">
    <property type="entry name" value="START-like_dom_sf"/>
</dbReference>
<evidence type="ECO:0000313" key="1">
    <source>
        <dbReference type="EMBL" id="MCS7477334.1"/>
    </source>
</evidence>
<dbReference type="InterPro" id="IPR019587">
    <property type="entry name" value="Polyketide_cyclase/dehydratase"/>
</dbReference>
<dbReference type="AlphaFoldDB" id="A0A9X2VJ55"/>
<dbReference type="Pfam" id="PF10604">
    <property type="entry name" value="Polyketide_cyc2"/>
    <property type="match status" value="1"/>
</dbReference>
<dbReference type="Gene3D" id="3.30.530.20">
    <property type="match status" value="1"/>
</dbReference>
<evidence type="ECO:0000313" key="2">
    <source>
        <dbReference type="Proteomes" id="UP001141259"/>
    </source>
</evidence>
<sequence length="132" mass="14753">MRQSFTVDAHPKQVWAGLRDVGAVHERLIPGYVTATRIDGSHRYLTMADGWVVHELVVTVDDDARRLAYAVVEGSRPELEHHHASFQVFDDGPGTSLVVWTTDVLPDELAPEVRLRVERGSQVMARALARKS</sequence>
<protein>
    <submittedName>
        <fullName evidence="1">SRPBCC family protein</fullName>
    </submittedName>
</protein>
<gene>
    <name evidence="1" type="ORF">NZH93_10765</name>
</gene>
<reference evidence="1" key="1">
    <citation type="submission" date="2022-08" db="EMBL/GenBank/DDBJ databases">
        <authorList>
            <person name="Tistechok S."/>
            <person name="Samborskyy M."/>
            <person name="Roman I."/>
        </authorList>
    </citation>
    <scope>NUCLEOTIDE SEQUENCE</scope>
    <source>
        <strain evidence="1">DSM 103496</strain>
    </source>
</reference>
<name>A0A9X2VJ55_9PSEU</name>
<keyword evidence="2" id="KW-1185">Reference proteome</keyword>
<dbReference type="Proteomes" id="UP001141259">
    <property type="component" value="Unassembled WGS sequence"/>
</dbReference>
<accession>A0A9X2VJ55</accession>